<feature type="region of interest" description="Disordered" evidence="3">
    <location>
        <begin position="184"/>
        <end position="204"/>
    </location>
</feature>
<comment type="similarity">
    <text evidence="2">Belongs to the lipin family.</text>
</comment>
<evidence type="ECO:0000256" key="3">
    <source>
        <dbReference type="SAM" id="MobiDB-lite"/>
    </source>
</evidence>
<dbReference type="GO" id="GO:0005634">
    <property type="term" value="C:nucleus"/>
    <property type="evidence" value="ECO:0007669"/>
    <property type="project" value="TreeGrafter"/>
</dbReference>
<dbReference type="Pfam" id="PF04571">
    <property type="entry name" value="Lipin_N"/>
    <property type="match status" value="1"/>
</dbReference>
<dbReference type="GO" id="GO:0032869">
    <property type="term" value="P:cellular response to insulin stimulus"/>
    <property type="evidence" value="ECO:0007669"/>
    <property type="project" value="TreeGrafter"/>
</dbReference>
<dbReference type="InterPro" id="IPR007651">
    <property type="entry name" value="Lipin_N"/>
</dbReference>
<dbReference type="GO" id="GO:0008195">
    <property type="term" value="F:phosphatidate phosphatase activity"/>
    <property type="evidence" value="ECO:0007669"/>
    <property type="project" value="UniProtKB-EC"/>
</dbReference>
<dbReference type="PANTHER" id="PTHR12181">
    <property type="entry name" value="LIPIN"/>
    <property type="match status" value="1"/>
</dbReference>
<evidence type="ECO:0000256" key="4">
    <source>
        <dbReference type="SAM" id="SignalP"/>
    </source>
</evidence>
<keyword evidence="6" id="KW-1185">Reference proteome</keyword>
<dbReference type="AlphaFoldDB" id="A0A0N5AHA1"/>
<organism evidence="6 7">
    <name type="scientific">Syphacia muris</name>
    <dbReference type="NCBI Taxonomy" id="451379"/>
    <lineage>
        <taxon>Eukaryota</taxon>
        <taxon>Metazoa</taxon>
        <taxon>Ecdysozoa</taxon>
        <taxon>Nematoda</taxon>
        <taxon>Chromadorea</taxon>
        <taxon>Rhabditida</taxon>
        <taxon>Spirurina</taxon>
        <taxon>Oxyuridomorpha</taxon>
        <taxon>Oxyuroidea</taxon>
        <taxon>Oxyuridae</taxon>
        <taxon>Syphacia</taxon>
    </lineage>
</organism>
<dbReference type="InterPro" id="IPR031315">
    <property type="entry name" value="LNS2/PITP"/>
</dbReference>
<dbReference type="Pfam" id="PF08235">
    <property type="entry name" value="LNS2"/>
    <property type="match status" value="1"/>
</dbReference>
<dbReference type="GO" id="GO:0019432">
    <property type="term" value="P:triglyceride biosynthetic process"/>
    <property type="evidence" value="ECO:0007669"/>
    <property type="project" value="TreeGrafter"/>
</dbReference>
<feature type="compositionally biased region" description="Low complexity" evidence="3">
    <location>
        <begin position="128"/>
        <end position="142"/>
    </location>
</feature>
<dbReference type="GO" id="GO:0009062">
    <property type="term" value="P:fatty acid catabolic process"/>
    <property type="evidence" value="ECO:0007669"/>
    <property type="project" value="TreeGrafter"/>
</dbReference>
<feature type="region of interest" description="Disordered" evidence="3">
    <location>
        <begin position="113"/>
        <end position="149"/>
    </location>
</feature>
<dbReference type="PANTHER" id="PTHR12181:SF12">
    <property type="entry name" value="PHOSPHATIDATE PHOSPHATASE"/>
    <property type="match status" value="1"/>
</dbReference>
<proteinExistence type="inferred from homology"/>
<dbReference type="InterPro" id="IPR026058">
    <property type="entry name" value="LIPIN"/>
</dbReference>
<feature type="domain" description="LNS2/PITP" evidence="5">
    <location>
        <begin position="595"/>
        <end position="750"/>
    </location>
</feature>
<evidence type="ECO:0000313" key="7">
    <source>
        <dbReference type="WBParaSite" id="SMUV_0000374501-mRNA-1"/>
    </source>
</evidence>
<dbReference type="InterPro" id="IPR013209">
    <property type="entry name" value="LNS2"/>
</dbReference>
<reference evidence="7" key="1">
    <citation type="submission" date="2017-02" db="UniProtKB">
        <authorList>
            <consortium name="WormBaseParasite"/>
        </authorList>
    </citation>
    <scope>IDENTIFICATION</scope>
</reference>
<feature type="chain" id="PRO_5013357238" evidence="4">
    <location>
        <begin position="16"/>
        <end position="813"/>
    </location>
</feature>
<protein>
    <submittedName>
        <fullName evidence="7">LNS2 domain-containing protein</fullName>
    </submittedName>
</protein>
<dbReference type="GO" id="GO:0045944">
    <property type="term" value="P:positive regulation of transcription by RNA polymerase II"/>
    <property type="evidence" value="ECO:0007669"/>
    <property type="project" value="TreeGrafter"/>
</dbReference>
<accession>A0A0N5AHA1</accession>
<sequence length="813" mass="91205">MWLHFFITFVKLFLGAIDLIVVEQPDGTYRSTPFHVRFGKYGVLNSNEKYVDITINGEEIDLKMKLGENGVAFFVEKASVEDNVPEYLATSPIPGTSPEPDVEALLEASANELRNQQRGRSEQKRVISECSSISRSPSPVGEGLVNRQNENSLKAKEKLLSEKGLIFNPLLYGGRQNHSLPNLTELEQDKDGISKSDTSLKSSKRHFVKLKHSSSYGKISSSSYASQRETQVWKKRYLSETKFRDRQSHESDNEDIASSTSSLASSGLSSMGEESSHAPSNIKNIVDGAFSDSEVERQRNSLQPRGNDVTEWKWGELPKTRKQTESAKKAHSERVHVAAKETEAKSSWSGWFRWSRPKPNEDQGIYLDDLVESSANDPGKIEMYLGTPISSCPSPPYDSGNASTTSPFFGSYNDSDLTGRESFSNSHSSVSTDRKVESLTPVIDATDNVSPLESAAVEEDDLLSKTIVSTNTDGVADSSYKQRGAEVVVYYGKENEEKDFGPEVIYITLARGKIVVVFRSATENDADTTIITETDMNQTKEKHIYKRSLRLSSEKLKKLGLRRGANEARFSITTKFQGTSLCTCHIYLYKWYDQLVISDIDGTITKSDVLGHVIPAVGGQWAHAGVAELYTRIKENGYRMVYLSSRAVGQSYYTKRYLQSVAQDSMVLPDGPLLLSPTSVLVAFRREVIDRKPEEFKIAALSDLKECFPVKKPFYAGFGNRATDVVSYRAVDIPPERIMIIDRTGRVRRADEIGYESSYVSIAMDTVDYIFPPLLKHRKSGQRPFNDDEWSVGMRNDYSFSKPQTCRYFFHIF</sequence>
<dbReference type="InterPro" id="IPR036412">
    <property type="entry name" value="HAD-like_sf"/>
</dbReference>
<feature type="compositionally biased region" description="Basic and acidic residues" evidence="3">
    <location>
        <begin position="242"/>
        <end position="251"/>
    </location>
</feature>
<evidence type="ECO:0000256" key="2">
    <source>
        <dbReference type="ARBA" id="ARBA00005476"/>
    </source>
</evidence>
<keyword evidence="4" id="KW-0732">Signal</keyword>
<evidence type="ECO:0000256" key="1">
    <source>
        <dbReference type="ARBA" id="ARBA00001180"/>
    </source>
</evidence>
<comment type="catalytic activity">
    <reaction evidence="1">
        <text>a 1,2-diacyl-sn-glycero-3-phosphate + H2O = a 1,2-diacyl-sn-glycerol + phosphate</text>
        <dbReference type="Rhea" id="RHEA:27429"/>
        <dbReference type="ChEBI" id="CHEBI:15377"/>
        <dbReference type="ChEBI" id="CHEBI:17815"/>
        <dbReference type="ChEBI" id="CHEBI:43474"/>
        <dbReference type="ChEBI" id="CHEBI:58608"/>
        <dbReference type="EC" id="3.1.3.4"/>
    </reaction>
    <physiologicalReaction direction="left-to-right" evidence="1">
        <dbReference type="Rhea" id="RHEA:27430"/>
    </physiologicalReaction>
</comment>
<feature type="compositionally biased region" description="Low complexity" evidence="3">
    <location>
        <begin position="257"/>
        <end position="273"/>
    </location>
</feature>
<dbReference type="STRING" id="451379.A0A0N5AHA1"/>
<name>A0A0N5AHA1_9BILA</name>
<dbReference type="WBParaSite" id="SMUV_0000374501-mRNA-1">
    <property type="protein sequence ID" value="SMUV_0000374501-mRNA-1"/>
    <property type="gene ID" value="SMUV_0000374501"/>
</dbReference>
<dbReference type="Proteomes" id="UP000046393">
    <property type="component" value="Unplaced"/>
</dbReference>
<dbReference type="SUPFAM" id="SSF56784">
    <property type="entry name" value="HAD-like"/>
    <property type="match status" value="1"/>
</dbReference>
<evidence type="ECO:0000313" key="6">
    <source>
        <dbReference type="Proteomes" id="UP000046393"/>
    </source>
</evidence>
<feature type="region of interest" description="Disordered" evidence="3">
    <location>
        <begin position="242"/>
        <end position="284"/>
    </location>
</feature>
<dbReference type="SMART" id="SM00775">
    <property type="entry name" value="LNS2"/>
    <property type="match status" value="1"/>
</dbReference>
<feature type="signal peptide" evidence="4">
    <location>
        <begin position="1"/>
        <end position="15"/>
    </location>
</feature>
<evidence type="ECO:0000259" key="5">
    <source>
        <dbReference type="SMART" id="SM00775"/>
    </source>
</evidence>
<dbReference type="GO" id="GO:0003713">
    <property type="term" value="F:transcription coactivator activity"/>
    <property type="evidence" value="ECO:0007669"/>
    <property type="project" value="TreeGrafter"/>
</dbReference>